<evidence type="ECO:0000256" key="11">
    <source>
        <dbReference type="SAM" id="Phobius"/>
    </source>
</evidence>
<proteinExistence type="inferred from homology"/>
<feature type="domain" description="NADH:flavin oxidoreductase/NADH oxidase N-terminal" evidence="12">
    <location>
        <begin position="2"/>
        <end position="49"/>
    </location>
</feature>
<evidence type="ECO:0000256" key="7">
    <source>
        <dbReference type="ARBA" id="ARBA00022832"/>
    </source>
</evidence>
<dbReference type="Gene3D" id="3.20.20.70">
    <property type="entry name" value="Aldolase class I"/>
    <property type="match status" value="1"/>
</dbReference>
<dbReference type="Proteomes" id="UP000092600">
    <property type="component" value="Unassembled WGS sequence"/>
</dbReference>
<keyword evidence="11" id="KW-0812">Transmembrane</keyword>
<evidence type="ECO:0000259" key="12">
    <source>
        <dbReference type="Pfam" id="PF00724"/>
    </source>
</evidence>
<dbReference type="PANTHER" id="PTHR22893">
    <property type="entry name" value="NADH OXIDOREDUCTASE-RELATED"/>
    <property type="match status" value="1"/>
</dbReference>
<comment type="cofactor">
    <cofactor evidence="1">
        <name>FMN</name>
        <dbReference type="ChEBI" id="CHEBI:58210"/>
    </cofactor>
</comment>
<keyword evidence="8" id="KW-0521">NADP</keyword>
<dbReference type="InterPro" id="IPR045247">
    <property type="entry name" value="Oye-like"/>
</dbReference>
<keyword evidence="3" id="KW-0444">Lipid biosynthesis</keyword>
<keyword evidence="5" id="KW-0288">FMN</keyword>
<dbReference type="Pfam" id="PF00724">
    <property type="entry name" value="Oxidored_FMN"/>
    <property type="match status" value="1"/>
</dbReference>
<comment type="similarity">
    <text evidence="2">Belongs to the NADH:flavin oxidoreductase/NADH oxidase family.</text>
</comment>
<protein>
    <submittedName>
        <fullName evidence="13">Putative 12-oxophytodienoate reductase 12</fullName>
    </submittedName>
</protein>
<organism evidence="13 14">
    <name type="scientific">Ananas comosus</name>
    <name type="common">Pineapple</name>
    <name type="synonym">Ananas ananas</name>
    <dbReference type="NCBI Taxonomy" id="4615"/>
    <lineage>
        <taxon>Eukaryota</taxon>
        <taxon>Viridiplantae</taxon>
        <taxon>Streptophyta</taxon>
        <taxon>Embryophyta</taxon>
        <taxon>Tracheophyta</taxon>
        <taxon>Spermatophyta</taxon>
        <taxon>Magnoliopsida</taxon>
        <taxon>Liliopsida</taxon>
        <taxon>Poales</taxon>
        <taxon>Bromeliaceae</taxon>
        <taxon>Bromelioideae</taxon>
        <taxon>Ananas</taxon>
    </lineage>
</organism>
<dbReference type="GO" id="GO:0009695">
    <property type="term" value="P:jasmonic acid biosynthetic process"/>
    <property type="evidence" value="ECO:0007669"/>
    <property type="project" value="TreeGrafter"/>
</dbReference>
<keyword evidence="11" id="KW-1133">Transmembrane helix</keyword>
<keyword evidence="9" id="KW-0443">Lipid metabolism</keyword>
<comment type="caution">
    <text evidence="13">The sequence shown here is derived from an EMBL/GenBank/DDBJ whole genome shotgun (WGS) entry which is preliminary data.</text>
</comment>
<evidence type="ECO:0000313" key="13">
    <source>
        <dbReference type="EMBL" id="OAY77509.1"/>
    </source>
</evidence>
<reference evidence="13 14" key="1">
    <citation type="journal article" date="2016" name="DNA Res.">
        <title>The draft genome of MD-2 pineapple using hybrid error correction of long reads.</title>
        <authorList>
            <person name="Redwan R.M."/>
            <person name="Saidin A."/>
            <person name="Kumar S.V."/>
        </authorList>
    </citation>
    <scope>NUCLEOTIDE SEQUENCE [LARGE SCALE GENOMIC DNA]</scope>
    <source>
        <strain evidence="14">cv. MD2</strain>
        <tissue evidence="13">Leaf</tissue>
    </source>
</reference>
<dbReference type="GO" id="GO:0005777">
    <property type="term" value="C:peroxisome"/>
    <property type="evidence" value="ECO:0007669"/>
    <property type="project" value="TreeGrafter"/>
</dbReference>
<dbReference type="GO" id="GO:0031408">
    <property type="term" value="P:oxylipin biosynthetic process"/>
    <property type="evidence" value="ECO:0007669"/>
    <property type="project" value="UniProtKB-KW"/>
</dbReference>
<dbReference type="EMBL" id="LSRQ01001521">
    <property type="protein sequence ID" value="OAY77509.1"/>
    <property type="molecule type" value="Genomic_DNA"/>
</dbReference>
<evidence type="ECO:0000313" key="14">
    <source>
        <dbReference type="Proteomes" id="UP000092600"/>
    </source>
</evidence>
<dbReference type="InterPro" id="IPR001155">
    <property type="entry name" value="OxRdtase_FMN_N"/>
</dbReference>
<evidence type="ECO:0000256" key="4">
    <source>
        <dbReference type="ARBA" id="ARBA00022630"/>
    </source>
</evidence>
<keyword evidence="11" id="KW-0472">Membrane</keyword>
<evidence type="ECO:0000256" key="5">
    <source>
        <dbReference type="ARBA" id="ARBA00022643"/>
    </source>
</evidence>
<dbReference type="GO" id="GO:0016629">
    <property type="term" value="F:12-oxophytodienoate reductase activity"/>
    <property type="evidence" value="ECO:0007669"/>
    <property type="project" value="TreeGrafter"/>
</dbReference>
<dbReference type="SUPFAM" id="SSF51395">
    <property type="entry name" value="FMN-linked oxidoreductases"/>
    <property type="match status" value="1"/>
</dbReference>
<evidence type="ECO:0000256" key="10">
    <source>
        <dbReference type="ARBA" id="ARBA00023160"/>
    </source>
</evidence>
<feature type="transmembrane region" description="Helical" evidence="11">
    <location>
        <begin position="52"/>
        <end position="72"/>
    </location>
</feature>
<dbReference type="InterPro" id="IPR013785">
    <property type="entry name" value="Aldolase_TIM"/>
</dbReference>
<dbReference type="STRING" id="4615.A0A199VK90"/>
<keyword evidence="4" id="KW-0285">Flavoprotein</keyword>
<keyword evidence="6" id="KW-0925">Oxylipin biosynthesis</keyword>
<evidence type="ECO:0000256" key="2">
    <source>
        <dbReference type="ARBA" id="ARBA00005979"/>
    </source>
</evidence>
<evidence type="ECO:0000256" key="3">
    <source>
        <dbReference type="ARBA" id="ARBA00022516"/>
    </source>
</evidence>
<name>A0A199VK90_ANACO</name>
<keyword evidence="10" id="KW-0275">Fatty acid biosynthesis</keyword>
<feature type="non-terminal residue" evidence="13">
    <location>
        <position position="1"/>
    </location>
</feature>
<gene>
    <name evidence="13" type="ORF">ACMD2_09049</name>
</gene>
<sequence length="86" mass="9737">FPHCPGIYTREQIEAWKVVDAVHAKGSIIFCQLWNVGWASSPEVLPQQLVNAFPIIVMFGMCSIFLFMASILQRRLMVIADRPKSS</sequence>
<evidence type="ECO:0000256" key="8">
    <source>
        <dbReference type="ARBA" id="ARBA00022857"/>
    </source>
</evidence>
<keyword evidence="7" id="KW-0276">Fatty acid metabolism</keyword>
<dbReference type="PANTHER" id="PTHR22893:SF112">
    <property type="entry name" value="12-OXOPHYTODIENOATE REDUCTASE 3"/>
    <property type="match status" value="1"/>
</dbReference>
<dbReference type="GO" id="GO:0010181">
    <property type="term" value="F:FMN binding"/>
    <property type="evidence" value="ECO:0007669"/>
    <property type="project" value="InterPro"/>
</dbReference>
<dbReference type="AlphaFoldDB" id="A0A199VK90"/>
<evidence type="ECO:0000256" key="1">
    <source>
        <dbReference type="ARBA" id="ARBA00001917"/>
    </source>
</evidence>
<evidence type="ECO:0000256" key="6">
    <source>
        <dbReference type="ARBA" id="ARBA00022767"/>
    </source>
</evidence>
<accession>A0A199VK90</accession>
<evidence type="ECO:0000256" key="9">
    <source>
        <dbReference type="ARBA" id="ARBA00023098"/>
    </source>
</evidence>